<dbReference type="AlphaFoldDB" id="A0A417Y3S8"/>
<comment type="caution">
    <text evidence="2">The sequence shown here is derived from an EMBL/GenBank/DDBJ whole genome shotgun (WGS) entry which is preliminary data.</text>
</comment>
<sequence length="133" mass="13998">MVPLALGGTGLMAMQTPNGMDGPFAWDPSPEGGLGELVGRRVTQCALSRICGVCAESLGRPVVFVGTPDEVGRNAFHAPPLHRACADALLRDPGADPGWEVVATAGFEFVRPSREDVDRRPTFQPNSVLSSPS</sequence>
<feature type="compositionally biased region" description="Polar residues" evidence="1">
    <location>
        <begin position="123"/>
        <end position="133"/>
    </location>
</feature>
<evidence type="ECO:0000256" key="1">
    <source>
        <dbReference type="SAM" id="MobiDB-lite"/>
    </source>
</evidence>
<evidence type="ECO:0000313" key="2">
    <source>
        <dbReference type="EMBL" id="RHW27184.1"/>
    </source>
</evidence>
<dbReference type="EMBL" id="QXGH01000014">
    <property type="protein sequence ID" value="RHW27184.1"/>
    <property type="molecule type" value="Genomic_DNA"/>
</dbReference>
<protein>
    <submittedName>
        <fullName evidence="2">Uncharacterized protein</fullName>
    </submittedName>
</protein>
<organism evidence="2 3">
    <name type="scientific">Nocardioides immobilis</name>
    <dbReference type="NCBI Taxonomy" id="2049295"/>
    <lineage>
        <taxon>Bacteria</taxon>
        <taxon>Bacillati</taxon>
        <taxon>Actinomycetota</taxon>
        <taxon>Actinomycetes</taxon>
        <taxon>Propionibacteriales</taxon>
        <taxon>Nocardioidaceae</taxon>
        <taxon>Nocardioides</taxon>
    </lineage>
</organism>
<accession>A0A417Y3S8</accession>
<name>A0A417Y3S8_9ACTN</name>
<reference evidence="2 3" key="1">
    <citation type="submission" date="2018-09" db="EMBL/GenBank/DDBJ databases">
        <title>Genome sequencing of Nocardioides immobilis CCTCC AB 2017083 for comparison to Nocardioides silvaticus.</title>
        <authorList>
            <person name="Li C."/>
            <person name="Wang G."/>
        </authorList>
    </citation>
    <scope>NUCLEOTIDE SEQUENCE [LARGE SCALE GENOMIC DNA]</scope>
    <source>
        <strain evidence="2 3">CCTCC AB 2017083</strain>
    </source>
</reference>
<evidence type="ECO:0000313" key="3">
    <source>
        <dbReference type="Proteomes" id="UP000283644"/>
    </source>
</evidence>
<dbReference type="Proteomes" id="UP000283644">
    <property type="component" value="Unassembled WGS sequence"/>
</dbReference>
<feature type="region of interest" description="Disordered" evidence="1">
    <location>
        <begin position="114"/>
        <end position="133"/>
    </location>
</feature>
<proteinExistence type="predicted"/>
<gene>
    <name evidence="2" type="ORF">D0Z08_11010</name>
</gene>
<keyword evidence="3" id="KW-1185">Reference proteome</keyword>